<comment type="caution">
    <text evidence="1">The sequence shown here is derived from an EMBL/GenBank/DDBJ whole genome shotgun (WGS) entry which is preliminary data.</text>
</comment>
<dbReference type="InterPro" id="IPR014997">
    <property type="entry name" value="DUF1847"/>
</dbReference>
<evidence type="ECO:0000313" key="1">
    <source>
        <dbReference type="EMBL" id="HJA69991.1"/>
    </source>
</evidence>
<reference evidence="1" key="2">
    <citation type="submission" date="2021-04" db="EMBL/GenBank/DDBJ databases">
        <authorList>
            <person name="Gilroy R."/>
        </authorList>
    </citation>
    <scope>NUCLEOTIDE SEQUENCE</scope>
    <source>
        <strain evidence="1">CHK178-16964</strain>
    </source>
</reference>
<evidence type="ECO:0000313" key="2">
    <source>
        <dbReference type="Proteomes" id="UP000823900"/>
    </source>
</evidence>
<name>A0A9D2HE93_9FIRM</name>
<dbReference type="EMBL" id="DWZA01000002">
    <property type="protein sequence ID" value="HJA69991.1"/>
    <property type="molecule type" value="Genomic_DNA"/>
</dbReference>
<gene>
    <name evidence="1" type="ORF">IAA07_00235</name>
</gene>
<proteinExistence type="predicted"/>
<reference evidence="1" key="1">
    <citation type="journal article" date="2021" name="PeerJ">
        <title>Extensive microbial diversity within the chicken gut microbiome revealed by metagenomics and culture.</title>
        <authorList>
            <person name="Gilroy R."/>
            <person name="Ravi A."/>
            <person name="Getino M."/>
            <person name="Pursley I."/>
            <person name="Horton D.L."/>
            <person name="Alikhan N.F."/>
            <person name="Baker D."/>
            <person name="Gharbi K."/>
            <person name="Hall N."/>
            <person name="Watson M."/>
            <person name="Adriaenssens E.M."/>
            <person name="Foster-Nyarko E."/>
            <person name="Jarju S."/>
            <person name="Secka A."/>
            <person name="Antonio M."/>
            <person name="Oren A."/>
            <person name="Chaudhuri R.R."/>
            <person name="La Ragione R."/>
            <person name="Hildebrand F."/>
            <person name="Pallen M.J."/>
        </authorList>
    </citation>
    <scope>NUCLEOTIDE SEQUENCE</scope>
    <source>
        <strain evidence="1">CHK178-16964</strain>
    </source>
</reference>
<accession>A0A9D2HE93</accession>
<sequence>MYTCDCCTVNECQKGIKEHLPKNCPMHHMEKYEEPMKEYEKPENKEFYIKASEIEALGYGQWVRLREIIEFSKNMGYHKLGMAFCYGLRKEAKIIGMILRKHGFEVVSVICKNGSIPKETMEIQERVNPGKFEAMCNPIMQAELLNEQETEFNIAVGLCVGHDSLFYKYSKAMVTTLIAKDRVLGHNPAAAVYCYDGYLRKQFE</sequence>
<organism evidence="1 2">
    <name type="scientific">Candidatus Lachnoclostridium stercoravium</name>
    <dbReference type="NCBI Taxonomy" id="2838633"/>
    <lineage>
        <taxon>Bacteria</taxon>
        <taxon>Bacillati</taxon>
        <taxon>Bacillota</taxon>
        <taxon>Clostridia</taxon>
        <taxon>Lachnospirales</taxon>
        <taxon>Lachnospiraceae</taxon>
    </lineage>
</organism>
<dbReference type="Pfam" id="PF08901">
    <property type="entry name" value="DUF1847"/>
    <property type="match status" value="1"/>
</dbReference>
<dbReference type="AlphaFoldDB" id="A0A9D2HE93"/>
<dbReference type="Proteomes" id="UP000823900">
    <property type="component" value="Unassembled WGS sequence"/>
</dbReference>
<protein>
    <submittedName>
        <fullName evidence="1">DUF1847 domain-containing protein</fullName>
    </submittedName>
</protein>